<dbReference type="InterPro" id="IPR008271">
    <property type="entry name" value="Ser/Thr_kinase_AS"/>
</dbReference>
<evidence type="ECO:0000313" key="2">
    <source>
        <dbReference type="EMBL" id="CAE6451679.1"/>
    </source>
</evidence>
<evidence type="ECO:0000313" key="3">
    <source>
        <dbReference type="Proteomes" id="UP000663846"/>
    </source>
</evidence>
<name>A0A8H3GIT1_9AGAM</name>
<sequence length="339" mass="38015">MLPGNSANCDKHRASTEFTSYGKDQFTLPWKKRLHQGPYSDVICTILNALKPPELVMVKGIRAMDEQDPEEFVRNELNIWRLLNKNKHPHIVPFLGITTFDHWPGLYTPPLAVCRYYEAGTPREASFLPNPICPVHAKARACQFLGKRKLGCETRLELLIGIARGVEHIHKQSVVHGDLKADNTVIEASGDKFVAKITDFGSSRLDCKSCTNANLQVGTLLWDSPEVASEESGRTFQSDVWAVGCVALEVQLDSFPYTAGGKRPNDRHLFKAMARQRRGDPPAKKTDFNFEGKEISEIVWVAFQDCWKVEPTERPSAADLANRLEAALYANRANHAWSS</sequence>
<dbReference type="Proteomes" id="UP000663846">
    <property type="component" value="Unassembled WGS sequence"/>
</dbReference>
<proteinExistence type="predicted"/>
<dbReference type="Pfam" id="PF00069">
    <property type="entry name" value="Pkinase"/>
    <property type="match status" value="1"/>
</dbReference>
<dbReference type="PANTHER" id="PTHR44329">
    <property type="entry name" value="SERINE/THREONINE-PROTEIN KINASE TNNI3K-RELATED"/>
    <property type="match status" value="1"/>
</dbReference>
<dbReference type="PROSITE" id="PS50011">
    <property type="entry name" value="PROTEIN_KINASE_DOM"/>
    <property type="match status" value="1"/>
</dbReference>
<evidence type="ECO:0000259" key="1">
    <source>
        <dbReference type="PROSITE" id="PS50011"/>
    </source>
</evidence>
<dbReference type="GO" id="GO:0005524">
    <property type="term" value="F:ATP binding"/>
    <property type="evidence" value="ECO:0007669"/>
    <property type="project" value="InterPro"/>
</dbReference>
<dbReference type="AlphaFoldDB" id="A0A8H3GIT1"/>
<dbReference type="InterPro" id="IPR000719">
    <property type="entry name" value="Prot_kinase_dom"/>
</dbReference>
<dbReference type="InterPro" id="IPR011009">
    <property type="entry name" value="Kinase-like_dom_sf"/>
</dbReference>
<dbReference type="EMBL" id="CAJMWS010000568">
    <property type="protein sequence ID" value="CAE6451679.1"/>
    <property type="molecule type" value="Genomic_DNA"/>
</dbReference>
<accession>A0A8H3GIT1</accession>
<dbReference type="SMART" id="SM00220">
    <property type="entry name" value="S_TKc"/>
    <property type="match status" value="1"/>
</dbReference>
<gene>
    <name evidence="2" type="ORF">RDB_LOCUS146546</name>
</gene>
<organism evidence="2 3">
    <name type="scientific">Rhizoctonia solani</name>
    <dbReference type="NCBI Taxonomy" id="456999"/>
    <lineage>
        <taxon>Eukaryota</taxon>
        <taxon>Fungi</taxon>
        <taxon>Dikarya</taxon>
        <taxon>Basidiomycota</taxon>
        <taxon>Agaricomycotina</taxon>
        <taxon>Agaricomycetes</taxon>
        <taxon>Cantharellales</taxon>
        <taxon>Ceratobasidiaceae</taxon>
        <taxon>Rhizoctonia</taxon>
    </lineage>
</organism>
<dbReference type="Gene3D" id="1.10.510.10">
    <property type="entry name" value="Transferase(Phosphotransferase) domain 1"/>
    <property type="match status" value="1"/>
</dbReference>
<dbReference type="GO" id="GO:0004674">
    <property type="term" value="F:protein serine/threonine kinase activity"/>
    <property type="evidence" value="ECO:0007669"/>
    <property type="project" value="TreeGrafter"/>
</dbReference>
<protein>
    <recommendedName>
        <fullName evidence="1">Protein kinase domain-containing protein</fullName>
    </recommendedName>
</protein>
<dbReference type="SUPFAM" id="SSF56112">
    <property type="entry name" value="Protein kinase-like (PK-like)"/>
    <property type="match status" value="1"/>
</dbReference>
<dbReference type="InterPro" id="IPR051681">
    <property type="entry name" value="Ser/Thr_Kinases-Pseudokinases"/>
</dbReference>
<reference evidence="2" key="1">
    <citation type="submission" date="2021-01" db="EMBL/GenBank/DDBJ databases">
        <authorList>
            <person name="Kaushik A."/>
        </authorList>
    </citation>
    <scope>NUCLEOTIDE SEQUENCE</scope>
    <source>
        <strain evidence="2">AG1-1C</strain>
    </source>
</reference>
<dbReference type="PROSITE" id="PS00108">
    <property type="entry name" value="PROTEIN_KINASE_ST"/>
    <property type="match status" value="1"/>
</dbReference>
<feature type="domain" description="Protein kinase" evidence="1">
    <location>
        <begin position="28"/>
        <end position="338"/>
    </location>
</feature>
<comment type="caution">
    <text evidence="2">The sequence shown here is derived from an EMBL/GenBank/DDBJ whole genome shotgun (WGS) entry which is preliminary data.</text>
</comment>